<evidence type="ECO:0000256" key="12">
    <source>
        <dbReference type="HAMAP-Rule" id="MF_00165"/>
    </source>
</evidence>
<evidence type="ECO:0000256" key="1">
    <source>
        <dbReference type="ARBA" id="ARBA00009776"/>
    </source>
</evidence>
<dbReference type="GO" id="GO:0006233">
    <property type="term" value="P:dTDP biosynthetic process"/>
    <property type="evidence" value="ECO:0007669"/>
    <property type="project" value="InterPro"/>
</dbReference>
<evidence type="ECO:0000313" key="14">
    <source>
        <dbReference type="EMBL" id="BAT28704.1"/>
    </source>
</evidence>
<dbReference type="PANTHER" id="PTHR10344">
    <property type="entry name" value="THYMIDYLATE KINASE"/>
    <property type="match status" value="1"/>
</dbReference>
<dbReference type="InterPro" id="IPR018094">
    <property type="entry name" value="Thymidylate_kinase"/>
</dbReference>
<evidence type="ECO:0000256" key="8">
    <source>
        <dbReference type="ARBA" id="ARBA00022840"/>
    </source>
</evidence>
<comment type="catalytic activity">
    <reaction evidence="10 12">
        <text>dTMP + ATP = dTDP + ADP</text>
        <dbReference type="Rhea" id="RHEA:13517"/>
        <dbReference type="ChEBI" id="CHEBI:30616"/>
        <dbReference type="ChEBI" id="CHEBI:58369"/>
        <dbReference type="ChEBI" id="CHEBI:63528"/>
        <dbReference type="ChEBI" id="CHEBI:456216"/>
        <dbReference type="EC" id="2.7.4.9"/>
    </reaction>
</comment>
<dbReference type="GO" id="GO:0006227">
    <property type="term" value="P:dUDP biosynthetic process"/>
    <property type="evidence" value="ECO:0007669"/>
    <property type="project" value="TreeGrafter"/>
</dbReference>
<keyword evidence="8 12" id="KW-0067">ATP-binding</keyword>
<dbReference type="OrthoDB" id="9774907at2"/>
<dbReference type="GO" id="GO:0004798">
    <property type="term" value="F:dTMP kinase activity"/>
    <property type="evidence" value="ECO:0007669"/>
    <property type="project" value="UniProtKB-UniRule"/>
</dbReference>
<evidence type="ECO:0000256" key="10">
    <source>
        <dbReference type="ARBA" id="ARBA00048743"/>
    </source>
</evidence>
<evidence type="ECO:0000256" key="3">
    <source>
        <dbReference type="ARBA" id="ARBA00017144"/>
    </source>
</evidence>
<dbReference type="Pfam" id="PF02223">
    <property type="entry name" value="Thymidylate_kin"/>
    <property type="match status" value="1"/>
</dbReference>
<dbReference type="GO" id="GO:0006235">
    <property type="term" value="P:dTTP biosynthetic process"/>
    <property type="evidence" value="ECO:0007669"/>
    <property type="project" value="UniProtKB-UniRule"/>
</dbReference>
<evidence type="ECO:0000256" key="5">
    <source>
        <dbReference type="ARBA" id="ARBA00022727"/>
    </source>
</evidence>
<organism evidence="14">
    <name type="scientific">Aureimonas frigidaquae</name>
    <dbReference type="NCBI Taxonomy" id="424757"/>
    <lineage>
        <taxon>Bacteria</taxon>
        <taxon>Pseudomonadati</taxon>
        <taxon>Pseudomonadota</taxon>
        <taxon>Alphaproteobacteria</taxon>
        <taxon>Hyphomicrobiales</taxon>
        <taxon>Aurantimonadaceae</taxon>
        <taxon>Aureimonas</taxon>
    </lineage>
</organism>
<dbReference type="AlphaFoldDB" id="A0A0P0Z3V7"/>
<dbReference type="Gene3D" id="3.40.50.300">
    <property type="entry name" value="P-loop containing nucleotide triphosphate hydrolases"/>
    <property type="match status" value="1"/>
</dbReference>
<name>A0A0P0Z3V7_9HYPH</name>
<evidence type="ECO:0000256" key="2">
    <source>
        <dbReference type="ARBA" id="ARBA00012980"/>
    </source>
</evidence>
<dbReference type="FunFam" id="3.40.50.300:FF:000225">
    <property type="entry name" value="Thymidylate kinase"/>
    <property type="match status" value="1"/>
</dbReference>
<dbReference type="InterPro" id="IPR027417">
    <property type="entry name" value="P-loop_NTPase"/>
</dbReference>
<dbReference type="NCBIfam" id="TIGR00041">
    <property type="entry name" value="DTMP_kinase"/>
    <property type="match status" value="1"/>
</dbReference>
<dbReference type="GO" id="GO:0005829">
    <property type="term" value="C:cytosol"/>
    <property type="evidence" value="ECO:0007669"/>
    <property type="project" value="TreeGrafter"/>
</dbReference>
<feature type="binding site" evidence="12">
    <location>
        <begin position="10"/>
        <end position="17"/>
    </location>
    <ligand>
        <name>ATP</name>
        <dbReference type="ChEBI" id="CHEBI:30616"/>
    </ligand>
</feature>
<comment type="similarity">
    <text evidence="1 12">Belongs to the thymidylate kinase family.</text>
</comment>
<dbReference type="PANTHER" id="PTHR10344:SF4">
    <property type="entry name" value="UMP-CMP KINASE 2, MITOCHONDRIAL"/>
    <property type="match status" value="1"/>
</dbReference>
<dbReference type="InterPro" id="IPR018095">
    <property type="entry name" value="Thymidylate_kin_CS"/>
</dbReference>
<sequence length="210" mass="22094">MTGLFVTFEGGEGSGKSTQIARLADSLKADGRQVVVTREPGGTTGADILREVVLAGGAKRFGNDAEAALFAAARADHMECVILPALAAGHDVLCDRFVDSTRVYQGRPDNAAYLAALERAALAGRMPDLTFILDVPAEVGLKRAAGRRGTGGADRFEAEEASLHEARRLAFLTIAAQEPERCIIVDATGPVDEIAQAILDHVRVRAAAEA</sequence>
<dbReference type="CDD" id="cd01672">
    <property type="entry name" value="TMPK"/>
    <property type="match status" value="1"/>
</dbReference>
<feature type="domain" description="Thymidylate kinase-like" evidence="13">
    <location>
        <begin position="8"/>
        <end position="198"/>
    </location>
</feature>
<evidence type="ECO:0000256" key="11">
    <source>
        <dbReference type="ARBA" id="ARBA00057735"/>
    </source>
</evidence>
<keyword evidence="4 12" id="KW-0808">Transferase</keyword>
<dbReference type="SUPFAM" id="SSF52540">
    <property type="entry name" value="P-loop containing nucleoside triphosphate hydrolases"/>
    <property type="match status" value="1"/>
</dbReference>
<evidence type="ECO:0000256" key="6">
    <source>
        <dbReference type="ARBA" id="ARBA00022741"/>
    </source>
</evidence>
<dbReference type="EC" id="2.7.4.9" evidence="2 12"/>
<protein>
    <recommendedName>
        <fullName evidence="3 12">Thymidylate kinase</fullName>
        <ecNumber evidence="2 12">2.7.4.9</ecNumber>
    </recommendedName>
    <alternativeName>
        <fullName evidence="9 12">dTMP kinase</fullName>
    </alternativeName>
</protein>
<dbReference type="EMBL" id="LC066377">
    <property type="protein sequence ID" value="BAT28704.1"/>
    <property type="molecule type" value="Genomic_DNA"/>
</dbReference>
<dbReference type="HAMAP" id="MF_00165">
    <property type="entry name" value="Thymidylate_kinase"/>
    <property type="match status" value="1"/>
</dbReference>
<dbReference type="PROSITE" id="PS01331">
    <property type="entry name" value="THYMIDYLATE_KINASE"/>
    <property type="match status" value="1"/>
</dbReference>
<dbReference type="InterPro" id="IPR039430">
    <property type="entry name" value="Thymidylate_kin-like_dom"/>
</dbReference>
<keyword evidence="5 12" id="KW-0545">Nucleotide biosynthesis</keyword>
<dbReference type="GO" id="GO:0005524">
    <property type="term" value="F:ATP binding"/>
    <property type="evidence" value="ECO:0007669"/>
    <property type="project" value="UniProtKB-UniRule"/>
</dbReference>
<evidence type="ECO:0000259" key="13">
    <source>
        <dbReference type="Pfam" id="PF02223"/>
    </source>
</evidence>
<evidence type="ECO:0000256" key="7">
    <source>
        <dbReference type="ARBA" id="ARBA00022777"/>
    </source>
</evidence>
<reference evidence="14" key="1">
    <citation type="journal article" date="2015" name="Proc. Natl. Acad. Sci. U.S.A.">
        <title>Bacterial clade with the ribosomal RNA operon on a small plasmid rather than the chromosome.</title>
        <authorList>
            <person name="Anda M."/>
            <person name="Ohtsubo Y."/>
            <person name="Okubo T."/>
            <person name="Sugawara M."/>
            <person name="Nagata Y."/>
            <person name="Tsuda M."/>
            <person name="Minamisawa K."/>
            <person name="Mitsui H."/>
        </authorList>
    </citation>
    <scope>NUCLEOTIDE SEQUENCE</scope>
    <source>
        <strain evidence="14">JCM 14755</strain>
    </source>
</reference>
<gene>
    <name evidence="12" type="primary">tmk</name>
</gene>
<keyword evidence="7 12" id="KW-0418">Kinase</keyword>
<evidence type="ECO:0000256" key="4">
    <source>
        <dbReference type="ARBA" id="ARBA00022679"/>
    </source>
</evidence>
<keyword evidence="6 12" id="KW-0547">Nucleotide-binding</keyword>
<comment type="function">
    <text evidence="11 12">Phosphorylation of dTMP to form dTDP in both de novo and salvage pathways of dTTP synthesis.</text>
</comment>
<evidence type="ECO:0000256" key="9">
    <source>
        <dbReference type="ARBA" id="ARBA00029962"/>
    </source>
</evidence>
<proteinExistence type="inferred from homology"/>
<accession>A0A0P0Z3V7</accession>
<dbReference type="RefSeq" id="WP_062225719.1">
    <property type="nucleotide sequence ID" value="NZ_BBWR01000002.1"/>
</dbReference>